<feature type="compositionally biased region" description="Basic residues" evidence="4">
    <location>
        <begin position="213"/>
        <end position="222"/>
    </location>
</feature>
<name>S2WI25_9ACTN</name>
<dbReference type="PANTHER" id="PTHR33941:SF11">
    <property type="entry name" value="BACTERIAL MICROCOMPARTMENT SHELL PROTEIN PDUJ"/>
    <property type="match status" value="1"/>
</dbReference>
<evidence type="ECO:0000259" key="5">
    <source>
        <dbReference type="PROSITE" id="PS51930"/>
    </source>
</evidence>
<dbReference type="CDD" id="cd07045">
    <property type="entry name" value="BMC_CcmK_like"/>
    <property type="match status" value="1"/>
</dbReference>
<dbReference type="EMBL" id="AGZR01000009">
    <property type="protein sequence ID" value="EPD32242.1"/>
    <property type="molecule type" value="Genomic_DNA"/>
</dbReference>
<feature type="compositionally biased region" description="Low complexity" evidence="4">
    <location>
        <begin position="111"/>
        <end position="137"/>
    </location>
</feature>
<protein>
    <recommendedName>
        <fullName evidence="5">BMC domain-containing protein</fullName>
    </recommendedName>
</protein>
<proteinExistence type="inferred from homology"/>
<comment type="subcellular location">
    <subcellularLocation>
        <location evidence="1">Bacterial microcompartment</location>
    </subcellularLocation>
</comment>
<evidence type="ECO:0000256" key="2">
    <source>
        <dbReference type="ARBA" id="ARBA00024446"/>
    </source>
</evidence>
<evidence type="ECO:0000256" key="3">
    <source>
        <dbReference type="PROSITE-ProRule" id="PRU01278"/>
    </source>
</evidence>
<reference evidence="6 7" key="1">
    <citation type="submission" date="2013-04" db="EMBL/GenBank/DDBJ databases">
        <title>The Genome Sequence of Propionimicrobium lymphophilum ACS-093-V-SCH5.</title>
        <authorList>
            <consortium name="The Broad Institute Genomics Platform"/>
            <person name="Earl A."/>
            <person name="Ward D."/>
            <person name="Feldgarden M."/>
            <person name="Gevers D."/>
            <person name="Saerens B."/>
            <person name="Vaneechoutte M."/>
            <person name="Walker B."/>
            <person name="Young S."/>
            <person name="Zeng Q."/>
            <person name="Gargeya S."/>
            <person name="Fitzgerald M."/>
            <person name="Haas B."/>
            <person name="Abouelleil A."/>
            <person name="Allen A.W."/>
            <person name="Alvarado L."/>
            <person name="Arachchi H.M."/>
            <person name="Berlin A.M."/>
            <person name="Chapman S.B."/>
            <person name="Gainer-Dewar J."/>
            <person name="Goldberg J."/>
            <person name="Griggs A."/>
            <person name="Gujja S."/>
            <person name="Hansen M."/>
            <person name="Howarth C."/>
            <person name="Imamovic A."/>
            <person name="Ireland A."/>
            <person name="Larimer J."/>
            <person name="McCowan C."/>
            <person name="Murphy C."/>
            <person name="Pearson M."/>
            <person name="Poon T.W."/>
            <person name="Priest M."/>
            <person name="Roberts A."/>
            <person name="Saif S."/>
            <person name="Shea T."/>
            <person name="Sisk P."/>
            <person name="Sykes S."/>
            <person name="Wortman J."/>
            <person name="Nusbaum C."/>
            <person name="Birren B."/>
        </authorList>
    </citation>
    <scope>NUCLEOTIDE SEQUENCE [LARGE SCALE GENOMIC DNA]</scope>
    <source>
        <strain evidence="6 7">ACS-093-V-SCH5</strain>
    </source>
</reference>
<comment type="caution">
    <text evidence="6">The sequence shown here is derived from an EMBL/GenBank/DDBJ whole genome shotgun (WGS) entry which is preliminary data.</text>
</comment>
<dbReference type="OrthoDB" id="3732647at2"/>
<dbReference type="Pfam" id="PF00936">
    <property type="entry name" value="BMC"/>
    <property type="match status" value="1"/>
</dbReference>
<sequence>MQALGTIETLGMVAAIAAADAAAKAANVELIGYELTRGGGYVNVKVQGAVDAVQSSMDAAKMAAERISKVISLSVIARPSSQMEKIIFSADTVGAGAPEPQKAQETKETKAPQQAKVAAPKAPAAKASTTKAVATKTESITTSAAKPELQKAPAVKAEAPKTEKLKSESKPNSQPAKSESGEKATTKASTQQPKAAPVKKETATSRPAAKNNHATRKVAAKK</sequence>
<dbReference type="STRING" id="883161.HMPREF9306_01811"/>
<keyword evidence="7" id="KW-1185">Reference proteome</keyword>
<feature type="compositionally biased region" description="Basic and acidic residues" evidence="4">
    <location>
        <begin position="158"/>
        <end position="169"/>
    </location>
</feature>
<dbReference type="SMART" id="SM00877">
    <property type="entry name" value="BMC"/>
    <property type="match status" value="1"/>
</dbReference>
<evidence type="ECO:0000313" key="6">
    <source>
        <dbReference type="EMBL" id="EPD32242.1"/>
    </source>
</evidence>
<comment type="similarity">
    <text evidence="3">Belongs to the bacterial microcompartments protein family.</text>
</comment>
<gene>
    <name evidence="6" type="ORF">HMPREF9306_01811</name>
</gene>
<dbReference type="PANTHER" id="PTHR33941">
    <property type="entry name" value="PROPANEDIOL UTILIZATION PROTEIN PDUA"/>
    <property type="match status" value="1"/>
</dbReference>
<dbReference type="AlphaFoldDB" id="S2WI25"/>
<dbReference type="Gene3D" id="3.30.70.1710">
    <property type="match status" value="1"/>
</dbReference>
<dbReference type="Proteomes" id="UP000014417">
    <property type="component" value="Unassembled WGS sequence"/>
</dbReference>
<dbReference type="InterPro" id="IPR037233">
    <property type="entry name" value="CcmK-like_sf"/>
</dbReference>
<evidence type="ECO:0000256" key="1">
    <source>
        <dbReference type="ARBA" id="ARBA00024322"/>
    </source>
</evidence>
<dbReference type="SUPFAM" id="SSF143414">
    <property type="entry name" value="CcmK-like"/>
    <property type="match status" value="1"/>
</dbReference>
<dbReference type="InterPro" id="IPR044872">
    <property type="entry name" value="CcmK/CsoS1_BMC"/>
</dbReference>
<dbReference type="HOGENOM" id="CLU_1244427_0_0_11"/>
<feature type="region of interest" description="Disordered" evidence="4">
    <location>
        <begin position="95"/>
        <end position="222"/>
    </location>
</feature>
<evidence type="ECO:0000313" key="7">
    <source>
        <dbReference type="Proteomes" id="UP000014417"/>
    </source>
</evidence>
<accession>S2WI25</accession>
<dbReference type="InterPro" id="IPR000249">
    <property type="entry name" value="BMC_dom"/>
</dbReference>
<dbReference type="PROSITE" id="PS51930">
    <property type="entry name" value="BMC_2"/>
    <property type="match status" value="1"/>
</dbReference>
<organism evidence="6 7">
    <name type="scientific">Propionimicrobium lymphophilum ACS-093-V-SCH5</name>
    <dbReference type="NCBI Taxonomy" id="883161"/>
    <lineage>
        <taxon>Bacteria</taxon>
        <taxon>Bacillati</taxon>
        <taxon>Actinomycetota</taxon>
        <taxon>Actinomycetes</taxon>
        <taxon>Propionibacteriales</taxon>
        <taxon>Propionibacteriaceae</taxon>
        <taxon>Propionimicrobium</taxon>
    </lineage>
</organism>
<keyword evidence="2" id="KW-1283">Bacterial microcompartment</keyword>
<dbReference type="InterPro" id="IPR050575">
    <property type="entry name" value="BMC_shell"/>
</dbReference>
<feature type="domain" description="BMC" evidence="5">
    <location>
        <begin position="3"/>
        <end position="88"/>
    </location>
</feature>
<dbReference type="GO" id="GO:0031469">
    <property type="term" value="C:bacterial microcompartment"/>
    <property type="evidence" value="ECO:0007669"/>
    <property type="project" value="UniProtKB-SubCell"/>
</dbReference>
<evidence type="ECO:0000256" key="4">
    <source>
        <dbReference type="SAM" id="MobiDB-lite"/>
    </source>
</evidence>